<dbReference type="InterPro" id="IPR017900">
    <property type="entry name" value="4Fe4S_Fe_S_CS"/>
</dbReference>
<dbReference type="Proteomes" id="UP000062645">
    <property type="component" value="Chromosome"/>
</dbReference>
<evidence type="ECO:0000256" key="3">
    <source>
        <dbReference type="ARBA" id="ARBA00023014"/>
    </source>
</evidence>
<dbReference type="GO" id="GO:0046872">
    <property type="term" value="F:metal ion binding"/>
    <property type="evidence" value="ECO:0007669"/>
    <property type="project" value="UniProtKB-KW"/>
</dbReference>
<gene>
    <name evidence="5" type="ORF">ACX27_12215</name>
</gene>
<evidence type="ECO:0000256" key="1">
    <source>
        <dbReference type="ARBA" id="ARBA00022723"/>
    </source>
</evidence>
<evidence type="ECO:0000313" key="6">
    <source>
        <dbReference type="Proteomes" id="UP000062645"/>
    </source>
</evidence>
<keyword evidence="6" id="KW-1185">Reference proteome</keyword>
<evidence type="ECO:0000313" key="5">
    <source>
        <dbReference type="EMBL" id="ALF53433.1"/>
    </source>
</evidence>
<accession>A0A0M3V581</accession>
<reference evidence="6" key="1">
    <citation type="submission" date="2015-07" db="EMBL/GenBank/DDBJ databases">
        <title>Genome Of Nitrogen-Fixing Cyanobacterium Nostoc piscinale CENA21 From Solimoes/Amazon River Floodplain Sediments And Comparative Genomics To Uncover Biosynthetic Natural Products Potential.</title>
        <authorList>
            <person name="Leao T.F."/>
            <person name="Leao P.N."/>
            <person name="Guimaraes P.I."/>
            <person name="de Melo A.G.C."/>
            <person name="Ramos R.T.J."/>
            <person name="Silva A."/>
            <person name="Fiore M.F."/>
            <person name="Schneider M.P.C."/>
        </authorList>
    </citation>
    <scope>NUCLEOTIDE SEQUENCE [LARGE SCALE GENOMIC DNA]</scope>
    <source>
        <strain evidence="6">CENA21</strain>
    </source>
</reference>
<organism evidence="5 6">
    <name type="scientific">Nostoc piscinale CENA21</name>
    <dbReference type="NCBI Taxonomy" id="224013"/>
    <lineage>
        <taxon>Bacteria</taxon>
        <taxon>Bacillati</taxon>
        <taxon>Cyanobacteriota</taxon>
        <taxon>Cyanophyceae</taxon>
        <taxon>Nostocales</taxon>
        <taxon>Nostocaceae</taxon>
        <taxon>Nostoc</taxon>
    </lineage>
</organism>
<keyword evidence="3" id="KW-0411">Iron-sulfur</keyword>
<dbReference type="KEGG" id="npz:ACX27_12215"/>
<dbReference type="Pfam" id="PF00037">
    <property type="entry name" value="Fer4"/>
    <property type="match status" value="1"/>
</dbReference>
<dbReference type="STRING" id="224013.ACX27_12215"/>
<keyword evidence="1" id="KW-0479">Metal-binding</keyword>
<dbReference type="EMBL" id="CP012036">
    <property type="protein sequence ID" value="ALF53433.1"/>
    <property type="molecule type" value="Genomic_DNA"/>
</dbReference>
<dbReference type="SUPFAM" id="SSF54862">
    <property type="entry name" value="4Fe-4S ferredoxins"/>
    <property type="match status" value="1"/>
</dbReference>
<dbReference type="InterPro" id="IPR017896">
    <property type="entry name" value="4Fe4S_Fe-S-bd"/>
</dbReference>
<feature type="domain" description="4Fe-4S ferredoxin-type" evidence="4">
    <location>
        <begin position="1"/>
        <end position="29"/>
    </location>
</feature>
<protein>
    <submittedName>
        <fullName evidence="5">Ferredoxin</fullName>
    </submittedName>
</protein>
<dbReference type="AlphaFoldDB" id="A0A0M3V581"/>
<sequence>MAYKITSQCISCNLCESVCPTGAIKVEGTRHWIDSELCTDCVGTIHTVPQCKAGCPTCDGCVKETNDYWESWFAKYNRVIGKLTKKQDYWERWFDCYSQKLTLSNNKKADSTRVISECRV</sequence>
<dbReference type="Gene3D" id="3.30.70.20">
    <property type="match status" value="1"/>
</dbReference>
<dbReference type="RefSeq" id="WP_062292593.1">
    <property type="nucleotide sequence ID" value="NZ_CP012036.1"/>
</dbReference>
<reference evidence="5 6" key="2">
    <citation type="journal article" date="2016" name="Genome Announc.">
        <title>Draft Genome Sequence of the N2-Fixing Cyanobacterium Nostoc piscinale CENA21, Isolated from the Brazilian Amazon Floodplain.</title>
        <authorList>
            <person name="Leao T."/>
            <person name="Guimaraes P.I."/>
            <person name="de Melo A.G."/>
            <person name="Ramos R.T."/>
            <person name="Leao P.N."/>
            <person name="Silva A."/>
            <person name="Fiore M.F."/>
            <person name="Schneider M.P."/>
        </authorList>
    </citation>
    <scope>NUCLEOTIDE SEQUENCE [LARGE SCALE GENOMIC DNA]</scope>
    <source>
        <strain evidence="5 6">CENA21</strain>
    </source>
</reference>
<evidence type="ECO:0000256" key="2">
    <source>
        <dbReference type="ARBA" id="ARBA00023004"/>
    </source>
</evidence>
<evidence type="ECO:0000259" key="4">
    <source>
        <dbReference type="PROSITE" id="PS51379"/>
    </source>
</evidence>
<name>A0A0M3V581_9NOSO</name>
<proteinExistence type="predicted"/>
<dbReference type="GO" id="GO:0051536">
    <property type="term" value="F:iron-sulfur cluster binding"/>
    <property type="evidence" value="ECO:0007669"/>
    <property type="project" value="UniProtKB-KW"/>
</dbReference>
<dbReference type="PROSITE" id="PS51379">
    <property type="entry name" value="4FE4S_FER_2"/>
    <property type="match status" value="1"/>
</dbReference>
<dbReference type="OrthoDB" id="9803397at2"/>
<keyword evidence="2" id="KW-0408">Iron</keyword>
<dbReference type="PROSITE" id="PS00198">
    <property type="entry name" value="4FE4S_FER_1"/>
    <property type="match status" value="1"/>
</dbReference>
<dbReference type="PATRIC" id="fig|224013.5.peg.2962"/>